<dbReference type="NCBIfam" id="NF041492">
    <property type="entry name" value="MobF"/>
    <property type="match status" value="1"/>
</dbReference>
<evidence type="ECO:0000313" key="3">
    <source>
        <dbReference type="EMBL" id="RYV49540.1"/>
    </source>
</evidence>
<dbReference type="Gene3D" id="3.40.50.300">
    <property type="entry name" value="P-loop containing nucleotide triphosphate hydrolases"/>
    <property type="match status" value="2"/>
</dbReference>
<gene>
    <name evidence="3" type="ORF">EUA98_18235</name>
</gene>
<dbReference type="EMBL" id="SDWW01000066">
    <property type="protein sequence ID" value="RYV49540.1"/>
    <property type="molecule type" value="Genomic_DNA"/>
</dbReference>
<dbReference type="Pfam" id="PF13604">
    <property type="entry name" value="AAA_30"/>
    <property type="match status" value="1"/>
</dbReference>
<dbReference type="SMART" id="SM00382">
    <property type="entry name" value="AAA"/>
    <property type="match status" value="1"/>
</dbReference>
<feature type="domain" description="AAA+ ATPase" evidence="2">
    <location>
        <begin position="545"/>
        <end position="813"/>
    </location>
</feature>
<evidence type="ECO:0000259" key="2">
    <source>
        <dbReference type="SMART" id="SM00382"/>
    </source>
</evidence>
<evidence type="ECO:0000313" key="4">
    <source>
        <dbReference type="Proteomes" id="UP000293764"/>
    </source>
</evidence>
<evidence type="ECO:0000256" key="1">
    <source>
        <dbReference type="SAM" id="MobiDB-lite"/>
    </source>
</evidence>
<dbReference type="SUPFAM" id="SSF52540">
    <property type="entry name" value="P-loop containing nucleoside triphosphate hydrolases"/>
    <property type="match status" value="2"/>
</dbReference>
<proteinExistence type="predicted"/>
<dbReference type="AlphaFoldDB" id="A0A4Q5MVI4"/>
<dbReference type="SUPFAM" id="SSF55464">
    <property type="entry name" value="Origin of replication-binding domain, RBD-like"/>
    <property type="match status" value="1"/>
</dbReference>
<sequence length="1210" mass="128709">MSLHRLSAGAGYRYLLKSTASGDCDRTGASPLTAYYTESGNPPGRWVGTGLAGLNNGTGIAAGTVVSEEAMANLFGAGRDPMSAEPLGRAYPVFATATERIAAAIEKLPVEMGALEYEAAVATITRIELAKPARTAVAGFDLTFTIQKSASTLWALGDPGVQQAVLDAHRAAVTDALAFLEDTSLFTRVGTHSCAQVPTRGMVATAFDHWDTRTGDPNVHTHVVIANKVQGADGVWRSVDSRALHGAIVAISEVYDNLVADDLARRLPVSWGWRSRGAKRSPAFEVAGVGDDLLAAFSTRSTQIDQAMTSAVAQFMADHGRSPNRIEITRLRQVATRATRPDKHVHNLGDLFRRWRTRGQELTGKSPEQLVAAAMDTSRRHPLTSAQVSGDVVDRLAVEALDQVLTRRSTWTRSNVLAEAARTTRGLRMATVGDRHALHTRVVDAALSRCVSLTAPEVFTVPAEFLRPDGTSAFSRPAEDKFTDLRVLDAETRLLTATTDTGAPVARRSDAHAVTSAQVNLAHDRGQVTLASDQIDAVVAIATSARRLDVLVGPAGTGKTTTLLALRHTWEATHGRGSVIGLAPSATAAGELADALQVACENTAKWLYESTGPGHLRRNALLGELTTMADQIPHRGQAGRARQIAQAMRNLHAEQRRWELQPGQLLIVDEASLAGTFTLDTLVAQAARADAKVLVVGDHAQLSAVDAGGAFHLLAEQGNPTTLTSLWRFTNRWEAQTTRLLRTGNPRALDAYAEHDRITTGPGEAMLEAAYSSWQASEAAGHSAILLAADTHAVDALNLRAHTDRVTDGLVAPTGITTPDGTVIGTGDRIVTRRNARHLRLAGGGYVRNGDLWDVALTHPDGSLTVTKTTRTGSPGSGASDVGTTPVDAVHLSAGYVAEHVDLGYATTTHRAQGVTVDHAHVLAAPGMTRENLYVAMTRGRAINHVYAATDVVDPMCDYLPDPHGAPAGRDVLERILATTGAELSATQTIAHNLDHATSPERLDPIRQTLATDAATRHWLRVLPDCGLSATQVQAIEISPARGPLVAALRQGASAGHPMRPVLTKLVESRPLDDPTSPVDDVAAVLHGRLTTWLDAQFAGCVPDLDAMSGTEVIDPRDSTAAAIGQIDALSTRRIPNLSIGNRPDWMRPLGEIPDLDAAHDAWSDQVAALIAEGDLQLVAAADQLSVSTARPKFSDVPPSDRPPDWSVTR</sequence>
<name>A0A4Q5MVI4_9MICO</name>
<keyword evidence="4" id="KW-1185">Reference proteome</keyword>
<dbReference type="OrthoDB" id="4524286at2"/>
<protein>
    <recommendedName>
        <fullName evidence="2">AAA+ ATPase domain-containing protein</fullName>
    </recommendedName>
</protein>
<dbReference type="Pfam" id="PF08751">
    <property type="entry name" value="TrwC"/>
    <property type="match status" value="1"/>
</dbReference>
<organism evidence="3 4">
    <name type="scientific">Pengzhenrongella frigida</name>
    <dbReference type="NCBI Taxonomy" id="1259133"/>
    <lineage>
        <taxon>Bacteria</taxon>
        <taxon>Bacillati</taxon>
        <taxon>Actinomycetota</taxon>
        <taxon>Actinomycetes</taxon>
        <taxon>Micrococcales</taxon>
        <taxon>Pengzhenrongella</taxon>
    </lineage>
</organism>
<dbReference type="Proteomes" id="UP000293764">
    <property type="component" value="Unassembled WGS sequence"/>
</dbReference>
<dbReference type="InterPro" id="IPR014862">
    <property type="entry name" value="TrwC"/>
</dbReference>
<dbReference type="InterPro" id="IPR027417">
    <property type="entry name" value="P-loop_NTPase"/>
</dbReference>
<dbReference type="InterPro" id="IPR003593">
    <property type="entry name" value="AAA+_ATPase"/>
</dbReference>
<feature type="region of interest" description="Disordered" evidence="1">
    <location>
        <begin position="1190"/>
        <end position="1210"/>
    </location>
</feature>
<accession>A0A4Q5MVI4</accession>
<dbReference type="CDD" id="cd18809">
    <property type="entry name" value="SF1_C_RecD"/>
    <property type="match status" value="1"/>
</dbReference>
<reference evidence="3 4" key="1">
    <citation type="submission" date="2019-01" db="EMBL/GenBank/DDBJ databases">
        <title>Novel species of Cellulomonas.</title>
        <authorList>
            <person name="Liu Q."/>
            <person name="Xin Y.-H."/>
        </authorList>
    </citation>
    <scope>NUCLEOTIDE SEQUENCE [LARGE SCALE GENOMIC DNA]</scope>
    <source>
        <strain evidence="3 4">HLT2-17</strain>
    </source>
</reference>
<dbReference type="RefSeq" id="WP_130104118.1">
    <property type="nucleotide sequence ID" value="NZ_SDWW01000066.1"/>
</dbReference>
<comment type="caution">
    <text evidence="3">The sequence shown here is derived from an EMBL/GenBank/DDBJ whole genome shotgun (WGS) entry which is preliminary data.</text>
</comment>